<organism evidence="2 3">
    <name type="scientific">Rhodobaculum claviforme</name>
    <dbReference type="NCBI Taxonomy" id="1549854"/>
    <lineage>
        <taxon>Bacteria</taxon>
        <taxon>Pseudomonadati</taxon>
        <taxon>Pseudomonadota</taxon>
        <taxon>Alphaproteobacteria</taxon>
        <taxon>Rhodobacterales</taxon>
        <taxon>Paracoccaceae</taxon>
        <taxon>Rhodobaculum</taxon>
    </lineage>
</organism>
<feature type="transmembrane region" description="Helical" evidence="1">
    <location>
        <begin position="35"/>
        <end position="59"/>
    </location>
</feature>
<reference evidence="2" key="2">
    <citation type="journal article" date="2020" name="Microorganisms">
        <title>Osmotic Adaptation and Compatible Solute Biosynthesis of Phototrophic Bacteria as Revealed from Genome Analyses.</title>
        <authorList>
            <person name="Imhoff J.F."/>
            <person name="Rahn T."/>
            <person name="Kunzel S."/>
            <person name="Keller A."/>
            <person name="Neulinger S.C."/>
        </authorList>
    </citation>
    <scope>NUCLEOTIDE SEQUENCE</scope>
    <source>
        <strain evidence="2">LMG 28126</strain>
    </source>
</reference>
<sequence>MIVAGLITLFVLWLLLVPRGRMRLAEVSRDRPGHVAWMALGAGLVLVTVWGMVLPVIGAAQVPTPFGPSEIWRVTGVLVFVWVGVSVWRGAL</sequence>
<evidence type="ECO:0000256" key="1">
    <source>
        <dbReference type="SAM" id="Phobius"/>
    </source>
</evidence>
<evidence type="ECO:0000313" key="2">
    <source>
        <dbReference type="EMBL" id="MBK5928958.1"/>
    </source>
</evidence>
<accession>A0A934TNI5</accession>
<keyword evidence="1" id="KW-0472">Membrane</keyword>
<protein>
    <submittedName>
        <fullName evidence="2">Uncharacterized protein</fullName>
    </submittedName>
</protein>
<name>A0A934TNI5_9RHOB</name>
<dbReference type="AlphaFoldDB" id="A0A934TNI5"/>
<keyword evidence="1" id="KW-1133">Transmembrane helix</keyword>
<reference evidence="2" key="1">
    <citation type="submission" date="2017-05" db="EMBL/GenBank/DDBJ databases">
        <authorList>
            <person name="Imhoff J.F."/>
            <person name="Rahn T."/>
            <person name="Kuenzel S."/>
            <person name="Neulinger S.C."/>
        </authorList>
    </citation>
    <scope>NUCLEOTIDE SEQUENCE</scope>
    <source>
        <strain evidence="2">LMG 28126</strain>
    </source>
</reference>
<dbReference type="Proteomes" id="UP000706333">
    <property type="component" value="Unassembled WGS sequence"/>
</dbReference>
<proteinExistence type="predicted"/>
<keyword evidence="3" id="KW-1185">Reference proteome</keyword>
<dbReference type="EMBL" id="NHSD01000334">
    <property type="protein sequence ID" value="MBK5928958.1"/>
    <property type="molecule type" value="Genomic_DNA"/>
</dbReference>
<evidence type="ECO:0000313" key="3">
    <source>
        <dbReference type="Proteomes" id="UP000706333"/>
    </source>
</evidence>
<dbReference type="RefSeq" id="WP_201158722.1">
    <property type="nucleotide sequence ID" value="NZ_NHSD01000334.1"/>
</dbReference>
<comment type="caution">
    <text evidence="2">The sequence shown here is derived from an EMBL/GenBank/DDBJ whole genome shotgun (WGS) entry which is preliminary data.</text>
</comment>
<keyword evidence="1" id="KW-0812">Transmembrane</keyword>
<feature type="transmembrane region" description="Helical" evidence="1">
    <location>
        <begin position="71"/>
        <end position="91"/>
    </location>
</feature>
<gene>
    <name evidence="2" type="ORF">CCR87_16730</name>
</gene>